<dbReference type="Proteomes" id="UP000824881">
    <property type="component" value="Unassembled WGS sequence"/>
</dbReference>
<gene>
    <name evidence="1" type="ORF">CCMSSC00406_0002910</name>
</gene>
<organism evidence="1 2">
    <name type="scientific">Pleurotus cornucopiae</name>
    <name type="common">Cornucopia mushroom</name>
    <dbReference type="NCBI Taxonomy" id="5321"/>
    <lineage>
        <taxon>Eukaryota</taxon>
        <taxon>Fungi</taxon>
        <taxon>Dikarya</taxon>
        <taxon>Basidiomycota</taxon>
        <taxon>Agaricomycotina</taxon>
        <taxon>Agaricomycetes</taxon>
        <taxon>Agaricomycetidae</taxon>
        <taxon>Agaricales</taxon>
        <taxon>Pleurotineae</taxon>
        <taxon>Pleurotaceae</taxon>
        <taxon>Pleurotus</taxon>
    </lineage>
</organism>
<comment type="caution">
    <text evidence="1">The sequence shown here is derived from an EMBL/GenBank/DDBJ whole genome shotgun (WGS) entry which is preliminary data.</text>
</comment>
<name>A0ACB7IWR0_PLECO</name>
<keyword evidence="2" id="KW-1185">Reference proteome</keyword>
<protein>
    <submittedName>
        <fullName evidence="1">Uncharacterized protein</fullName>
    </submittedName>
</protein>
<dbReference type="EMBL" id="WQMT02000005">
    <property type="protein sequence ID" value="KAG9222575.1"/>
    <property type="molecule type" value="Genomic_DNA"/>
</dbReference>
<evidence type="ECO:0000313" key="1">
    <source>
        <dbReference type="EMBL" id="KAG9222575.1"/>
    </source>
</evidence>
<sequence>MLLILPRIVQVKTRFLAASLAFNLHQTRRMGYDMSLDWSFENEVIDDSEPEREEMRRLARRTLSRSPGKPDKGKARMVTVGDVSDVEIELGGDRVLSEEVIEISSSDEDRLPALRTETVMVESSNFPGLHSATMKIGAPASSYFRRPASPVANEPEPVNVEIDQGGRSQRPEIQDEDEDEEPKPSLARFAYAPSTASNGIYVPKRSLSSRAASTISDVPAPTITASKTTKKRTKAPSMKSQLVTQFTDSQLSLILVCVCCELKWTTRKSSPQKLAHIKSCAKKKSYTDETVCSLMAAALSKIPPKEPDPPKIDESEKPAPTKTYLEGVLHDATKKKGRRVKVTETVRSVTETRSDILCKAQAVLGRNSKQRVDDGLEVDDSTKAPRAGPSKQPLMRKDTEPQTLSDDELGETDAMNVFPATQAFAASKFATATRTTTLFHLADQDDSESDGDMSEPEPQFAPSKLAIRRRSPTRTSGSPSINKRKTATFDELEGLMKPTTRSEIISRLDQAIFQANLNGYALPRSEMKVPDLHSARTIATDNTLEFGDLIATEDIRHEDSLHDYALTTDDAYLHYDPGVSAALTPIHSPWRRQNGQSKSNRSPPHKLPASPRTPPKSPRKRAPKAASETPRRKGKARAEEEFGDAWRQQLNDAIVNNSALHLRILRYEPVHFDEFVNLMIDKPTTNSRAALRLFLDERAISFYGATVRKRR</sequence>
<proteinExistence type="predicted"/>
<accession>A0ACB7IWR0</accession>
<evidence type="ECO:0000313" key="2">
    <source>
        <dbReference type="Proteomes" id="UP000824881"/>
    </source>
</evidence>
<reference evidence="1 2" key="1">
    <citation type="journal article" date="2021" name="Appl. Environ. Microbiol.">
        <title>Genetic linkage and physical mapping for an oyster mushroom Pleurotus cornucopiae and QTL analysis for the trait cap color.</title>
        <authorList>
            <person name="Zhang Y."/>
            <person name="Gao W."/>
            <person name="Sonnenberg A."/>
            <person name="Chen Q."/>
            <person name="Zhang J."/>
            <person name="Huang C."/>
        </authorList>
    </citation>
    <scope>NUCLEOTIDE SEQUENCE [LARGE SCALE GENOMIC DNA]</scope>
    <source>
        <strain evidence="1">CCMSSC00406</strain>
    </source>
</reference>